<evidence type="ECO:0000313" key="1">
    <source>
        <dbReference type="EMBL" id="MCZ9306488.1"/>
    </source>
</evidence>
<evidence type="ECO:0008006" key="3">
    <source>
        <dbReference type="Google" id="ProtNLM"/>
    </source>
</evidence>
<name>A0A9X3MA65_9CORY</name>
<accession>A0A9X3MA65</accession>
<comment type="caution">
    <text evidence="1">The sequence shown here is derived from an EMBL/GenBank/DDBJ whole genome shotgun (WGS) entry which is preliminary data.</text>
</comment>
<reference evidence="1" key="1">
    <citation type="submission" date="2022-02" db="EMBL/GenBank/DDBJ databases">
        <title>Corynebacterium sp. from urogenital microbiome.</title>
        <authorList>
            <person name="Cappelli E.A."/>
            <person name="Ribeiro T.G."/>
            <person name="Peixe L."/>
        </authorList>
    </citation>
    <scope>NUCLEOTIDE SEQUENCE</scope>
    <source>
        <strain evidence="1">C8Ua_181</strain>
    </source>
</reference>
<evidence type="ECO:0000313" key="2">
    <source>
        <dbReference type="Proteomes" id="UP001146430"/>
    </source>
</evidence>
<dbReference type="Proteomes" id="UP001146430">
    <property type="component" value="Unassembled WGS sequence"/>
</dbReference>
<organism evidence="1 2">
    <name type="scientific">Corynebacterium curieae</name>
    <dbReference type="NCBI Taxonomy" id="2913500"/>
    <lineage>
        <taxon>Bacteria</taxon>
        <taxon>Bacillati</taxon>
        <taxon>Actinomycetota</taxon>
        <taxon>Actinomycetes</taxon>
        <taxon>Mycobacteriales</taxon>
        <taxon>Corynebacteriaceae</taxon>
        <taxon>Corynebacterium</taxon>
    </lineage>
</organism>
<gene>
    <name evidence="1" type="ORF">L8V01_03180</name>
</gene>
<sequence length="295" mass="33043">MTAPLTNIDSIRTNHPTFWTDLKNGTFFKLAPRIAVRRDHYHSLDFPSQLRLRAIAAARSAYTAVLISKSAARVHDLWVIPTAEEKIELALPTNTLPRKDRRGPERIYRKAALPDPVLVDGARCVSKARAVIDVARYHGFNDGLIAADSALRAGVNKEDLTQEFACMGRVRNSHTVRAVIHHASELSRSPYESLARALIIQADFPWPIFFEAQHKALPGIVTALCINNAYAIDIASTRRTSAQAMLYQRERHRRLGESGYTVLSFAPRQLMEHPERFISEIIATISARQNASRSA</sequence>
<dbReference type="AlphaFoldDB" id="A0A9X3MA65"/>
<dbReference type="RefSeq" id="WP_269945695.1">
    <property type="nucleotide sequence ID" value="NZ_JAKMUU010000001.1"/>
</dbReference>
<protein>
    <recommendedName>
        <fullName evidence="3">DUF559 domain-containing protein</fullName>
    </recommendedName>
</protein>
<proteinExistence type="predicted"/>
<dbReference type="EMBL" id="JAKMUU010000001">
    <property type="protein sequence ID" value="MCZ9306488.1"/>
    <property type="molecule type" value="Genomic_DNA"/>
</dbReference>